<organism evidence="3 4">
    <name type="scientific">Formivibrio citricus</name>
    <dbReference type="NCBI Taxonomy" id="83765"/>
    <lineage>
        <taxon>Bacteria</taxon>
        <taxon>Pseudomonadati</taxon>
        <taxon>Pseudomonadota</taxon>
        <taxon>Betaproteobacteria</taxon>
        <taxon>Neisseriales</taxon>
        <taxon>Chitinibacteraceae</taxon>
        <taxon>Formivibrio</taxon>
    </lineage>
</organism>
<evidence type="ECO:0000259" key="2">
    <source>
        <dbReference type="Pfam" id="PF02657"/>
    </source>
</evidence>
<dbReference type="SUPFAM" id="SSF82649">
    <property type="entry name" value="SufE/NifU"/>
    <property type="match status" value="1"/>
</dbReference>
<sequence>MNTPLSIPEIEERLHSCAGWEAKSRMLVQLSRELPAYPETDRTEENRVSGCESQVWLKLGWNNGALELATDSDSRIIKGLLALVYAAYRGRSPEAVRDFDFDGWLAGMGLTRLLTASRSNGLKAIVTHIRSSASEI</sequence>
<dbReference type="AlphaFoldDB" id="A0A1I4XDQ7"/>
<reference evidence="4" key="1">
    <citation type="submission" date="2016-10" db="EMBL/GenBank/DDBJ databases">
        <authorList>
            <person name="Varghese N."/>
            <person name="Submissions S."/>
        </authorList>
    </citation>
    <scope>NUCLEOTIDE SEQUENCE [LARGE SCALE GENOMIC DNA]</scope>
    <source>
        <strain evidence="4">DSM 6150</strain>
    </source>
</reference>
<protein>
    <submittedName>
        <fullName evidence="3">Cysteine desulfuration protein SufE</fullName>
    </submittedName>
</protein>
<dbReference type="PANTHER" id="PTHR43597">
    <property type="entry name" value="SULFUR ACCEPTOR PROTEIN CSDE"/>
    <property type="match status" value="1"/>
</dbReference>
<keyword evidence="4" id="KW-1185">Reference proteome</keyword>
<feature type="domain" description="Fe-S metabolism associated" evidence="2">
    <location>
        <begin position="12"/>
        <end position="131"/>
    </location>
</feature>
<dbReference type="OrthoDB" id="9799320at2"/>
<dbReference type="InterPro" id="IPR003808">
    <property type="entry name" value="Fe-S_metab-assoc_dom"/>
</dbReference>
<evidence type="ECO:0000313" key="4">
    <source>
        <dbReference type="Proteomes" id="UP000242869"/>
    </source>
</evidence>
<dbReference type="PANTHER" id="PTHR43597:SF5">
    <property type="entry name" value="SUFE-LIKE PROTEIN 2, CHLOROPLASTIC"/>
    <property type="match status" value="1"/>
</dbReference>
<dbReference type="STRING" id="83765.SAMN05660284_00980"/>
<name>A0A1I4XDQ7_9NEIS</name>
<proteinExistence type="inferred from homology"/>
<dbReference type="RefSeq" id="WP_091192115.1">
    <property type="nucleotide sequence ID" value="NZ_FOVE01000005.1"/>
</dbReference>
<dbReference type="EMBL" id="FOVE01000005">
    <property type="protein sequence ID" value="SFN24024.1"/>
    <property type="molecule type" value="Genomic_DNA"/>
</dbReference>
<evidence type="ECO:0000256" key="1">
    <source>
        <dbReference type="ARBA" id="ARBA00010282"/>
    </source>
</evidence>
<evidence type="ECO:0000313" key="3">
    <source>
        <dbReference type="EMBL" id="SFN24024.1"/>
    </source>
</evidence>
<dbReference type="Proteomes" id="UP000242869">
    <property type="component" value="Unassembled WGS sequence"/>
</dbReference>
<dbReference type="Pfam" id="PF02657">
    <property type="entry name" value="SufE"/>
    <property type="match status" value="1"/>
</dbReference>
<gene>
    <name evidence="3" type="ORF">SAMN05660284_00980</name>
</gene>
<accession>A0A1I4XDQ7</accession>
<comment type="similarity">
    <text evidence="1">Belongs to the SufE family.</text>
</comment>
<dbReference type="Gene3D" id="3.90.1010.10">
    <property type="match status" value="1"/>
</dbReference>